<dbReference type="EMBL" id="JADGJH010005849">
    <property type="protein sequence ID" value="KAJ3079034.1"/>
    <property type="molecule type" value="Genomic_DNA"/>
</dbReference>
<feature type="region of interest" description="Disordered" evidence="1">
    <location>
        <begin position="116"/>
        <end position="180"/>
    </location>
</feature>
<comment type="caution">
    <text evidence="2">The sequence shown here is derived from an EMBL/GenBank/DDBJ whole genome shotgun (WGS) entry which is preliminary data.</text>
</comment>
<evidence type="ECO:0000313" key="2">
    <source>
        <dbReference type="EMBL" id="KAJ3079034.1"/>
    </source>
</evidence>
<sequence length="333" mass="36070">MRPPLLNASSVSNAVPFSAPVFRMVNKMPPATPSRSSQSQHAQSATMRNKQSLSASATNLLLAADNTGAFSTPHGPSPNPGHSSAPRKQTHEPHQQHKQQLSLLLSPTVRAASMSKFRDDRNDSDGEEGCVDVTSPTRNLKMTAARSHSRRAVSKTRKALHPARHTPLPLSTSLAGASSSSTLSLSSSLASTRKNNRDLFGVKRDLSKGSLLPMNLAKSPLLSFQTLSGSGGAMMQFGNNDIGGNHSDDDEEMPEFNRLDESTRNGNSDNALFRVLNSHKANQNSSDSMDQDEVEKEDQNRVTPTPELLGADDTANPIFHTPHHDRQQQELNQ</sequence>
<evidence type="ECO:0000313" key="3">
    <source>
        <dbReference type="Proteomes" id="UP001211907"/>
    </source>
</evidence>
<feature type="region of interest" description="Disordered" evidence="1">
    <location>
        <begin position="26"/>
        <end position="53"/>
    </location>
</feature>
<feature type="compositionally biased region" description="Low complexity" evidence="1">
    <location>
        <begin position="34"/>
        <end position="45"/>
    </location>
</feature>
<feature type="non-terminal residue" evidence="2">
    <location>
        <position position="333"/>
    </location>
</feature>
<accession>A0AAD5SNX7</accession>
<proteinExistence type="predicted"/>
<feature type="region of interest" description="Disordered" evidence="1">
    <location>
        <begin position="280"/>
        <end position="333"/>
    </location>
</feature>
<keyword evidence="3" id="KW-1185">Reference proteome</keyword>
<gene>
    <name evidence="2" type="ORF">HK100_010525</name>
</gene>
<reference evidence="2" key="1">
    <citation type="submission" date="2020-05" db="EMBL/GenBank/DDBJ databases">
        <title>Phylogenomic resolution of chytrid fungi.</title>
        <authorList>
            <person name="Stajich J.E."/>
            <person name="Amses K."/>
            <person name="Simmons R."/>
            <person name="Seto K."/>
            <person name="Myers J."/>
            <person name="Bonds A."/>
            <person name="Quandt C.A."/>
            <person name="Barry K."/>
            <person name="Liu P."/>
            <person name="Grigoriev I."/>
            <person name="Longcore J.E."/>
            <person name="James T.Y."/>
        </authorList>
    </citation>
    <scope>NUCLEOTIDE SEQUENCE</scope>
    <source>
        <strain evidence="2">JEL0513</strain>
    </source>
</reference>
<feature type="compositionally biased region" description="Low complexity" evidence="1">
    <location>
        <begin position="170"/>
        <end position="180"/>
    </location>
</feature>
<dbReference type="AlphaFoldDB" id="A0AAD5SNX7"/>
<feature type="region of interest" description="Disordered" evidence="1">
    <location>
        <begin position="66"/>
        <end position="101"/>
    </location>
</feature>
<organism evidence="2 3">
    <name type="scientific">Physocladia obscura</name>
    <dbReference type="NCBI Taxonomy" id="109957"/>
    <lineage>
        <taxon>Eukaryota</taxon>
        <taxon>Fungi</taxon>
        <taxon>Fungi incertae sedis</taxon>
        <taxon>Chytridiomycota</taxon>
        <taxon>Chytridiomycota incertae sedis</taxon>
        <taxon>Chytridiomycetes</taxon>
        <taxon>Chytridiales</taxon>
        <taxon>Chytriomycetaceae</taxon>
        <taxon>Physocladia</taxon>
    </lineage>
</organism>
<protein>
    <submittedName>
        <fullName evidence="2">Uncharacterized protein</fullName>
    </submittedName>
</protein>
<feature type="compositionally biased region" description="Basic residues" evidence="1">
    <location>
        <begin position="147"/>
        <end position="164"/>
    </location>
</feature>
<evidence type="ECO:0000256" key="1">
    <source>
        <dbReference type="SAM" id="MobiDB-lite"/>
    </source>
</evidence>
<name>A0AAD5SNX7_9FUNG</name>
<feature type="compositionally biased region" description="Basic and acidic residues" evidence="1">
    <location>
        <begin position="322"/>
        <end position="333"/>
    </location>
</feature>
<dbReference type="Proteomes" id="UP001211907">
    <property type="component" value="Unassembled WGS sequence"/>
</dbReference>